<dbReference type="FunFam" id="3.90.550.10:FF:000066">
    <property type="entry name" value="Translation initiation factor eIF-2B subunit epsilon"/>
    <property type="match status" value="1"/>
</dbReference>
<organism evidence="11 12">
    <name type="scientific">Candida viswanathii</name>
    <dbReference type="NCBI Taxonomy" id="5486"/>
    <lineage>
        <taxon>Eukaryota</taxon>
        <taxon>Fungi</taxon>
        <taxon>Dikarya</taxon>
        <taxon>Ascomycota</taxon>
        <taxon>Saccharomycotina</taxon>
        <taxon>Pichiomycetes</taxon>
        <taxon>Debaryomycetaceae</taxon>
        <taxon>Candida/Lodderomyces clade</taxon>
        <taxon>Candida</taxon>
    </lineage>
</organism>
<dbReference type="Gene3D" id="1.25.40.180">
    <property type="match status" value="1"/>
</dbReference>
<protein>
    <recommendedName>
        <fullName evidence="6">Translation initiation factor eIF2B subunit epsilon</fullName>
    </recommendedName>
    <alternativeName>
        <fullName evidence="7">eIF2B GDP-GTP exchange factor subunit epsilon</fullName>
    </alternativeName>
</protein>
<evidence type="ECO:0000256" key="6">
    <source>
        <dbReference type="ARBA" id="ARBA00044144"/>
    </source>
</evidence>
<evidence type="ECO:0000256" key="4">
    <source>
        <dbReference type="ARBA" id="ARBA00022540"/>
    </source>
</evidence>
<comment type="similarity">
    <text evidence="2">Belongs to the eIF-2B gamma/epsilon subunits family.</text>
</comment>
<dbReference type="InterPro" id="IPR003307">
    <property type="entry name" value="W2_domain"/>
</dbReference>
<evidence type="ECO:0000256" key="5">
    <source>
        <dbReference type="ARBA" id="ARBA00022917"/>
    </source>
</evidence>
<keyword evidence="5" id="KW-0648">Protein biosynthesis</keyword>
<sequence>MAPKSKRQAAVPSKSRKLKEIVDERFQAIVLTDSFETRFMPLTAVHPRCLLSLANVPLIEYTLEFLATSGVNEVFLMCSAHADQVQEYIENSKWVSSHSPFTVTTVMSIESRSVGDAMRDLDNRGLITGDFLLVSGDVVTNIDFSKVMQFHKQKKAQDKDHILTMVLNQASPLHRTRSQLDPATFVLDKETNRCFYYQRIPPVDGKKTSISMDPELLEDITGDIMIRNDLIDCYVDICSPHVPQIFQENFDYQYLRSDFVKGVLTSDLLKKTIYAYISKESSEYAARVESWGTYDAISQDILARWCYPLVLDSNLVEDSSYCYELNNIYKEDKIVLAQSCKIGNSTSIGRNSKVGEATSIRKSVIGRNCTIGDNVVIENSYIWDNAVIKDNCVLDHAIVAADAVIGKNVTLSPGSVIGFNVVIGDDRVIPNNVKIVETPIIASDGLDTNFGDDEEDESDDEADGDVKHAPELAAKDIDLVGEDGKGYAYESEVDSESYEDESVGGDNYSGIIYQMKSLNFSDESIASISNKRTKTSKHKRRHSTNSMLSESGAGPFDSEFEEDEEEDFSKEGYATVIRAIENNHDIDTALLELNTLRMSMNVTYHEVRSVTTQALLNKIVDFIATDTLTPQEAATKIFSRWGTMYKRQVFSPEEQVDLLNILESKVLILDNSYNQVILFLAVKTLYDLDVVEEDNILSWWNQGQDSEVRTLTSKFITWLEEADEEESEEEEDSE</sequence>
<dbReference type="Pfam" id="PF25084">
    <property type="entry name" value="LbH_EIF2B"/>
    <property type="match status" value="1"/>
</dbReference>
<evidence type="ECO:0000256" key="1">
    <source>
        <dbReference type="ARBA" id="ARBA00004514"/>
    </source>
</evidence>
<dbReference type="InterPro" id="IPR051956">
    <property type="entry name" value="eIF2B_epsilon"/>
</dbReference>
<reference evidence="11 12" key="1">
    <citation type="submission" date="2018-06" db="EMBL/GenBank/DDBJ databases">
        <title>Whole genome sequencing of Candida tropicalis (genome annotated by CSBL at Korea University).</title>
        <authorList>
            <person name="Ahn J."/>
        </authorList>
    </citation>
    <scope>NUCLEOTIDE SEQUENCE [LARGE SCALE GENOMIC DNA]</scope>
    <source>
        <strain evidence="11 12">ATCC 20962</strain>
    </source>
</reference>
<accession>A0A367YHA8</accession>
<dbReference type="InterPro" id="IPR056764">
    <property type="entry name" value="LbH_EIF2B3/5"/>
</dbReference>
<evidence type="ECO:0000259" key="10">
    <source>
        <dbReference type="PROSITE" id="PS51363"/>
    </source>
</evidence>
<dbReference type="InterPro" id="IPR029044">
    <property type="entry name" value="Nucleotide-diphossugar_trans"/>
</dbReference>
<dbReference type="GO" id="GO:0005829">
    <property type="term" value="C:cytosol"/>
    <property type="evidence" value="ECO:0007669"/>
    <property type="project" value="UniProtKB-SubCell"/>
</dbReference>
<dbReference type="PANTHER" id="PTHR45887:SF1">
    <property type="entry name" value="TRANSLATION INITIATION FACTOR EIF-2B SUBUNIT EPSILON"/>
    <property type="match status" value="1"/>
</dbReference>
<dbReference type="STRING" id="5486.A0A367YHA8"/>
<dbReference type="SUPFAM" id="SSF53448">
    <property type="entry name" value="Nucleotide-diphospho-sugar transferases"/>
    <property type="match status" value="1"/>
</dbReference>
<dbReference type="Pfam" id="PF00483">
    <property type="entry name" value="NTP_transferase"/>
    <property type="match status" value="1"/>
</dbReference>
<dbReference type="CDD" id="cd04197">
    <property type="entry name" value="eIF-2B_epsilon_N"/>
    <property type="match status" value="1"/>
</dbReference>
<feature type="region of interest" description="Disordered" evidence="9">
    <location>
        <begin position="446"/>
        <end position="469"/>
    </location>
</feature>
<name>A0A367YHA8_9ASCO</name>
<dbReference type="SUPFAM" id="SSF48371">
    <property type="entry name" value="ARM repeat"/>
    <property type="match status" value="1"/>
</dbReference>
<dbReference type="GO" id="GO:0005085">
    <property type="term" value="F:guanyl-nucleotide exchange factor activity"/>
    <property type="evidence" value="ECO:0007669"/>
    <property type="project" value="InterPro"/>
</dbReference>
<dbReference type="InterPro" id="IPR016024">
    <property type="entry name" value="ARM-type_fold"/>
</dbReference>
<dbReference type="PANTHER" id="PTHR45887">
    <property type="entry name" value="TRANSLATION INITIATION FACTOR EIF-2B SUBUNIT EPSILON"/>
    <property type="match status" value="1"/>
</dbReference>
<dbReference type="SUPFAM" id="SSF51161">
    <property type="entry name" value="Trimeric LpxA-like enzymes"/>
    <property type="match status" value="1"/>
</dbReference>
<feature type="region of interest" description="Disordered" evidence="9">
    <location>
        <begin position="530"/>
        <end position="558"/>
    </location>
</feature>
<dbReference type="AlphaFoldDB" id="A0A367YHA8"/>
<dbReference type="InterPro" id="IPR035543">
    <property type="entry name" value="eIF-2B_epsilon_N"/>
</dbReference>
<comment type="caution">
    <text evidence="11">The sequence shown here is derived from an EMBL/GenBank/DDBJ whole genome shotgun (WGS) entry which is preliminary data.</text>
</comment>
<evidence type="ECO:0000256" key="2">
    <source>
        <dbReference type="ARBA" id="ARBA00007878"/>
    </source>
</evidence>
<dbReference type="CDD" id="cd05787">
    <property type="entry name" value="LbH_eIF2B_epsilon"/>
    <property type="match status" value="1"/>
</dbReference>
<evidence type="ECO:0000313" key="12">
    <source>
        <dbReference type="Proteomes" id="UP000253472"/>
    </source>
</evidence>
<dbReference type="SMART" id="SM00515">
    <property type="entry name" value="eIF5C"/>
    <property type="match status" value="1"/>
</dbReference>
<dbReference type="Gene3D" id="2.160.10.10">
    <property type="entry name" value="Hexapeptide repeat proteins"/>
    <property type="match status" value="2"/>
</dbReference>
<dbReference type="GO" id="GO:0005851">
    <property type="term" value="C:eukaryotic translation initiation factor 2B complex"/>
    <property type="evidence" value="ECO:0007669"/>
    <property type="project" value="TreeGrafter"/>
</dbReference>
<dbReference type="EMBL" id="QLNQ01000021">
    <property type="protein sequence ID" value="RCK64969.1"/>
    <property type="molecule type" value="Genomic_DNA"/>
</dbReference>
<dbReference type="Proteomes" id="UP000253472">
    <property type="component" value="Unassembled WGS sequence"/>
</dbReference>
<evidence type="ECO:0000256" key="3">
    <source>
        <dbReference type="ARBA" id="ARBA00022490"/>
    </source>
</evidence>
<comment type="subunit">
    <text evidence="8">Component of the translation initiation factor 2B (eIF2B) complex which is a heterodecamer of two sets of five different subunits: alpha, beta, gamma, delta and epsilon. Subunits alpha, beta and delta comprise a regulatory subcomplex and subunits epsilon and gamma comprise a catalytic subcomplex. Within the complex, the hexameric regulatory complex resides at the center, with the two heterodimeric catalytic subcomplexes bound on opposite sides.</text>
</comment>
<dbReference type="Pfam" id="PF02020">
    <property type="entry name" value="W2"/>
    <property type="match status" value="1"/>
</dbReference>
<dbReference type="InterPro" id="IPR011004">
    <property type="entry name" value="Trimer_LpxA-like_sf"/>
</dbReference>
<evidence type="ECO:0000313" key="11">
    <source>
        <dbReference type="EMBL" id="RCK64969.1"/>
    </source>
</evidence>
<dbReference type="PROSITE" id="PS51363">
    <property type="entry name" value="W2"/>
    <property type="match status" value="1"/>
</dbReference>
<dbReference type="Gene3D" id="3.90.550.10">
    <property type="entry name" value="Spore Coat Polysaccharide Biosynthesis Protein SpsA, Chain A"/>
    <property type="match status" value="1"/>
</dbReference>
<dbReference type="OrthoDB" id="424572at2759"/>
<keyword evidence="4 11" id="KW-0396">Initiation factor</keyword>
<dbReference type="InterPro" id="IPR005835">
    <property type="entry name" value="NTP_transferase_dom"/>
</dbReference>
<evidence type="ECO:0000256" key="7">
    <source>
        <dbReference type="ARBA" id="ARBA00044345"/>
    </source>
</evidence>
<keyword evidence="3" id="KW-0963">Cytoplasm</keyword>
<feature type="compositionally biased region" description="Basic residues" evidence="9">
    <location>
        <begin position="531"/>
        <end position="543"/>
    </location>
</feature>
<proteinExistence type="inferred from homology"/>
<dbReference type="CDD" id="cd11558">
    <property type="entry name" value="W2_eIF2B_epsilon"/>
    <property type="match status" value="1"/>
</dbReference>
<dbReference type="GO" id="GO:0031369">
    <property type="term" value="F:translation initiation factor binding"/>
    <property type="evidence" value="ECO:0007669"/>
    <property type="project" value="InterPro"/>
</dbReference>
<dbReference type="InterPro" id="IPR044123">
    <property type="entry name" value="W2_eIF2B_epsilon"/>
</dbReference>
<comment type="subcellular location">
    <subcellularLocation>
        <location evidence="1">Cytoplasm</location>
        <location evidence="1">Cytosol</location>
    </subcellularLocation>
</comment>
<evidence type="ECO:0000256" key="9">
    <source>
        <dbReference type="SAM" id="MobiDB-lite"/>
    </source>
</evidence>
<feature type="domain" description="W2" evidence="10">
    <location>
        <begin position="562"/>
        <end position="729"/>
    </location>
</feature>
<keyword evidence="12" id="KW-1185">Reference proteome</keyword>
<gene>
    <name evidence="11" type="primary">GCD6</name>
    <name evidence="11" type="ORF">Cantr_00721</name>
</gene>
<dbReference type="GO" id="GO:0003743">
    <property type="term" value="F:translation initiation factor activity"/>
    <property type="evidence" value="ECO:0007669"/>
    <property type="project" value="UniProtKB-KW"/>
</dbReference>
<dbReference type="FunFam" id="1.25.40.180:FF:000022">
    <property type="entry name" value="Translation initiation factor eIF-2B epsilon subunit"/>
    <property type="match status" value="1"/>
</dbReference>
<evidence type="ECO:0000256" key="8">
    <source>
        <dbReference type="ARBA" id="ARBA00046432"/>
    </source>
</evidence>
<feature type="compositionally biased region" description="Acidic residues" evidence="9">
    <location>
        <begin position="450"/>
        <end position="463"/>
    </location>
</feature>